<gene>
    <name evidence="6" type="primary">Ha1f_0</name>
    <name evidence="6" type="ORF">GTO96_0004374</name>
</gene>
<feature type="signal peptide" evidence="4">
    <location>
        <begin position="1"/>
        <end position="18"/>
    </location>
</feature>
<dbReference type="SUPFAM" id="SSF54452">
    <property type="entry name" value="MHC antigen-recognition domain"/>
    <property type="match status" value="1"/>
</dbReference>
<feature type="non-terminal residue" evidence="6">
    <location>
        <position position="1"/>
    </location>
</feature>
<dbReference type="InterPro" id="IPR007110">
    <property type="entry name" value="Ig-like_dom"/>
</dbReference>
<dbReference type="InterPro" id="IPR011162">
    <property type="entry name" value="MHC_I/II-like_Ag-recog"/>
</dbReference>
<dbReference type="AlphaFoldDB" id="A0A8X8BT03"/>
<keyword evidence="1" id="KW-0325">Glycoprotein</keyword>
<dbReference type="GO" id="GO:0009897">
    <property type="term" value="C:external side of plasma membrane"/>
    <property type="evidence" value="ECO:0007669"/>
    <property type="project" value="TreeGrafter"/>
</dbReference>
<dbReference type="SUPFAM" id="SSF48726">
    <property type="entry name" value="Immunoglobulin"/>
    <property type="match status" value="1"/>
</dbReference>
<accession>A0A8X8BT03</accession>
<dbReference type="PROSITE" id="PS50835">
    <property type="entry name" value="IG_LIKE"/>
    <property type="match status" value="1"/>
</dbReference>
<keyword evidence="3" id="KW-1133">Transmembrane helix</keyword>
<feature type="transmembrane region" description="Helical" evidence="3">
    <location>
        <begin position="311"/>
        <end position="333"/>
    </location>
</feature>
<dbReference type="OrthoDB" id="8890485at2759"/>
<dbReference type="InterPro" id="IPR013783">
    <property type="entry name" value="Ig-like_fold"/>
</dbReference>
<protein>
    <submittedName>
        <fullName evidence="6">HA1F protein</fullName>
    </submittedName>
</protein>
<feature type="non-terminal residue" evidence="6">
    <location>
        <position position="463"/>
    </location>
</feature>
<proteinExistence type="inferred from homology"/>
<evidence type="ECO:0000259" key="5">
    <source>
        <dbReference type="PROSITE" id="PS50835"/>
    </source>
</evidence>
<evidence type="ECO:0000256" key="2">
    <source>
        <dbReference type="RuleBase" id="RU004439"/>
    </source>
</evidence>
<keyword evidence="3" id="KW-0812">Transmembrane</keyword>
<dbReference type="Gene3D" id="3.30.500.10">
    <property type="entry name" value="MHC class I-like antigen recognition-like"/>
    <property type="match status" value="1"/>
</dbReference>
<comment type="caution">
    <text evidence="6">The sequence shown here is derived from an EMBL/GenBank/DDBJ whole genome shotgun (WGS) entry which is preliminary data.</text>
</comment>
<organism evidence="6 7">
    <name type="scientific">Polypterus senegalus</name>
    <name type="common">Senegal bichir</name>
    <dbReference type="NCBI Taxonomy" id="55291"/>
    <lineage>
        <taxon>Eukaryota</taxon>
        <taxon>Metazoa</taxon>
        <taxon>Chordata</taxon>
        <taxon>Craniata</taxon>
        <taxon>Vertebrata</taxon>
        <taxon>Euteleostomi</taxon>
        <taxon>Actinopterygii</taxon>
        <taxon>Polypteriformes</taxon>
        <taxon>Polypteridae</taxon>
        <taxon>Polypterus</taxon>
    </lineage>
</organism>
<comment type="similarity">
    <text evidence="2">Belongs to the MHC class I family.</text>
</comment>
<sequence>MKWTIWIFVATSLSAVSSDFPQNPDVKFTGVHSLHYTYSALSSNQNELPTFVAMGLIDDRQIDYYDSNTKQKVPRQAWMEKMMSEDYWKKGTLSRKSKEQWFRVNVDILMSRTNDTNGLHVLQWMHGCEVDFDKGSVKGMDMYSYDGKDFLSFDKENMQWVAPVEPALQTKIKWDKEQILNQYTKGYLENECVDWLKRFMNYSVGEATKSNVPTVRLFGKRMTDKVRVTCLATGFYPRDIKVYITKDGEIITPEEEDPLPNDDHTFQTRRNIDINPDDKSKYACKVLHNTLEEKIIVPWDRTILNENKGNGMVWGIMGACILLFFCSMAVLVYKYRLKRVPETSSATSNGNATLNAGNGLPGYPNGHVGISVTNLGECSSLLKPEVGFSKCSLAGSSDSGNATLKAENGGSNNLLFTGLPGYPNGHVGISVTNLGECSSLLKSDEFSKCSLTGSADSGVDVKN</sequence>
<dbReference type="InterPro" id="IPR011161">
    <property type="entry name" value="MHC_I-like_Ag-recog"/>
</dbReference>
<dbReference type="InterPro" id="IPR036179">
    <property type="entry name" value="Ig-like_dom_sf"/>
</dbReference>
<dbReference type="Proteomes" id="UP000886611">
    <property type="component" value="Unassembled WGS sequence"/>
</dbReference>
<dbReference type="InterPro" id="IPR001039">
    <property type="entry name" value="MHC_I_a_a1/a2"/>
</dbReference>
<dbReference type="SMART" id="SM00407">
    <property type="entry name" value="IGc1"/>
    <property type="match status" value="1"/>
</dbReference>
<name>A0A8X8BT03_POLSE</name>
<evidence type="ECO:0000256" key="1">
    <source>
        <dbReference type="ARBA" id="ARBA00023180"/>
    </source>
</evidence>
<dbReference type="InterPro" id="IPR050208">
    <property type="entry name" value="MHC_class-I_related"/>
</dbReference>
<dbReference type="Gene3D" id="2.60.40.10">
    <property type="entry name" value="Immunoglobulins"/>
    <property type="match status" value="1"/>
</dbReference>
<evidence type="ECO:0000256" key="3">
    <source>
        <dbReference type="SAM" id="Phobius"/>
    </source>
</evidence>
<dbReference type="PRINTS" id="PR01638">
    <property type="entry name" value="MHCCLASSI"/>
</dbReference>
<dbReference type="PANTHER" id="PTHR16675:SF193">
    <property type="entry name" value="LOC571647 PROTEIN-RELATED"/>
    <property type="match status" value="1"/>
</dbReference>
<dbReference type="InterPro" id="IPR037055">
    <property type="entry name" value="MHC_I-like_Ag-recog_sf"/>
</dbReference>
<feature type="chain" id="PRO_5036502449" evidence="4">
    <location>
        <begin position="19"/>
        <end position="463"/>
    </location>
</feature>
<evidence type="ECO:0000313" key="6">
    <source>
        <dbReference type="EMBL" id="KAG2469318.1"/>
    </source>
</evidence>
<evidence type="ECO:0000313" key="7">
    <source>
        <dbReference type="Proteomes" id="UP000886611"/>
    </source>
</evidence>
<dbReference type="FunFam" id="3.30.500.10:FF:000005">
    <property type="entry name" value="MHC class I antigen ZKA transcript variant 1"/>
    <property type="match status" value="1"/>
</dbReference>
<dbReference type="GO" id="GO:0006955">
    <property type="term" value="P:immune response"/>
    <property type="evidence" value="ECO:0007669"/>
    <property type="project" value="TreeGrafter"/>
</dbReference>
<evidence type="ECO:0000256" key="4">
    <source>
        <dbReference type="SAM" id="SignalP"/>
    </source>
</evidence>
<dbReference type="EMBL" id="JAATIS010000220">
    <property type="protein sequence ID" value="KAG2469318.1"/>
    <property type="molecule type" value="Genomic_DNA"/>
</dbReference>
<keyword evidence="7" id="KW-1185">Reference proteome</keyword>
<keyword evidence="3" id="KW-0472">Membrane</keyword>
<dbReference type="InterPro" id="IPR003597">
    <property type="entry name" value="Ig_C1-set"/>
</dbReference>
<dbReference type="Pfam" id="PF07654">
    <property type="entry name" value="C1-set"/>
    <property type="match status" value="1"/>
</dbReference>
<keyword evidence="4" id="KW-0732">Signal</keyword>
<reference evidence="6 7" key="1">
    <citation type="journal article" date="2021" name="Cell">
        <title>Tracing the genetic footprints of vertebrate landing in non-teleost ray-finned fishes.</title>
        <authorList>
            <person name="Bi X."/>
            <person name="Wang K."/>
            <person name="Yang L."/>
            <person name="Pan H."/>
            <person name="Jiang H."/>
            <person name="Wei Q."/>
            <person name="Fang M."/>
            <person name="Yu H."/>
            <person name="Zhu C."/>
            <person name="Cai Y."/>
            <person name="He Y."/>
            <person name="Gan X."/>
            <person name="Zeng H."/>
            <person name="Yu D."/>
            <person name="Zhu Y."/>
            <person name="Jiang H."/>
            <person name="Qiu Q."/>
            <person name="Yang H."/>
            <person name="Zhang Y.E."/>
            <person name="Wang W."/>
            <person name="Zhu M."/>
            <person name="He S."/>
            <person name="Zhang G."/>
        </authorList>
    </citation>
    <scope>NUCLEOTIDE SEQUENCE [LARGE SCALE GENOMIC DNA]</scope>
    <source>
        <strain evidence="6">Bchr_013</strain>
    </source>
</reference>
<dbReference type="Pfam" id="PF00129">
    <property type="entry name" value="MHC_I"/>
    <property type="match status" value="1"/>
</dbReference>
<feature type="domain" description="Ig-like" evidence="5">
    <location>
        <begin position="213"/>
        <end position="297"/>
    </location>
</feature>
<dbReference type="GO" id="GO:0005615">
    <property type="term" value="C:extracellular space"/>
    <property type="evidence" value="ECO:0007669"/>
    <property type="project" value="TreeGrafter"/>
</dbReference>
<dbReference type="PANTHER" id="PTHR16675">
    <property type="entry name" value="MHC CLASS I-RELATED"/>
    <property type="match status" value="1"/>
</dbReference>